<accession>K5VIG9</accession>
<feature type="domain" description="Isochorismatase-like" evidence="2">
    <location>
        <begin position="21"/>
        <end position="171"/>
    </location>
</feature>
<gene>
    <name evidence="3" type="ORF">PHACADRAFT_177770</name>
</gene>
<dbReference type="InterPro" id="IPR036380">
    <property type="entry name" value="Isochorismatase-like_sf"/>
</dbReference>
<dbReference type="InterPro" id="IPR000868">
    <property type="entry name" value="Isochorismatase-like_dom"/>
</dbReference>
<dbReference type="InParanoid" id="K5VIG9"/>
<dbReference type="RefSeq" id="XP_007400231.1">
    <property type="nucleotide sequence ID" value="XM_007400169.1"/>
</dbReference>
<comment type="similarity">
    <text evidence="1">Belongs to the isochorismatase family.</text>
</comment>
<dbReference type="Gene3D" id="3.40.50.850">
    <property type="entry name" value="Isochorismatase-like"/>
    <property type="match status" value="1"/>
</dbReference>
<dbReference type="InterPro" id="IPR053152">
    <property type="entry name" value="Hydrolase_YcaC-like"/>
</dbReference>
<evidence type="ECO:0000313" key="4">
    <source>
        <dbReference type="Proteomes" id="UP000008370"/>
    </source>
</evidence>
<dbReference type="PANTHER" id="PTHR43559">
    <property type="entry name" value="HYDROLASE YCAC-RELATED"/>
    <property type="match status" value="1"/>
</dbReference>
<dbReference type="Proteomes" id="UP000008370">
    <property type="component" value="Unassembled WGS sequence"/>
</dbReference>
<proteinExistence type="inferred from homology"/>
<keyword evidence="4" id="KW-1185">Reference proteome</keyword>
<organism evidence="3 4">
    <name type="scientific">Phanerochaete carnosa (strain HHB-10118-sp)</name>
    <name type="common">White-rot fungus</name>
    <name type="synonym">Peniophora carnosa</name>
    <dbReference type="NCBI Taxonomy" id="650164"/>
    <lineage>
        <taxon>Eukaryota</taxon>
        <taxon>Fungi</taxon>
        <taxon>Dikarya</taxon>
        <taxon>Basidiomycota</taxon>
        <taxon>Agaricomycotina</taxon>
        <taxon>Agaricomycetes</taxon>
        <taxon>Polyporales</taxon>
        <taxon>Phanerochaetaceae</taxon>
        <taxon>Phanerochaete</taxon>
    </lineage>
</organism>
<name>K5VIG9_PHACS</name>
<sequence>MSQLTTSMMFKYERLDKENAMLLVVDHQEGLYQMARDQGPIAVKSNILAHAALGKVFNLPTILTTSAETGPNGPLPQEIIDMHPKAPFIKRNGEVNAWDNAEFRAAVKKTGKKQVIIAGITTDVCTAFLALSLRAEGYAVFANSDASGTFDVKTAEDANDRMRAAGVQVLSLFAIACELMRDWRNTPGAKEMLPYFDRYLPEYGMLARAHDAAVRTGTLSGL</sequence>
<dbReference type="Pfam" id="PF00857">
    <property type="entry name" value="Isochorismatase"/>
    <property type="match status" value="1"/>
</dbReference>
<evidence type="ECO:0000256" key="1">
    <source>
        <dbReference type="ARBA" id="ARBA00006336"/>
    </source>
</evidence>
<dbReference type="KEGG" id="pco:PHACADRAFT_177770"/>
<dbReference type="OrthoDB" id="245563at2759"/>
<evidence type="ECO:0000259" key="2">
    <source>
        <dbReference type="Pfam" id="PF00857"/>
    </source>
</evidence>
<dbReference type="GeneID" id="18909813"/>
<evidence type="ECO:0000313" key="3">
    <source>
        <dbReference type="EMBL" id="EKM51073.1"/>
    </source>
</evidence>
<dbReference type="HOGENOM" id="CLU_066901_1_1_1"/>
<dbReference type="PANTHER" id="PTHR43559:SF3">
    <property type="entry name" value="HYDROLASE YCAC-RELATED"/>
    <property type="match status" value="1"/>
</dbReference>
<dbReference type="EMBL" id="JH930477">
    <property type="protein sequence ID" value="EKM51073.1"/>
    <property type="molecule type" value="Genomic_DNA"/>
</dbReference>
<dbReference type="AlphaFoldDB" id="K5VIG9"/>
<protein>
    <recommendedName>
        <fullName evidence="2">Isochorismatase-like domain-containing protein</fullName>
    </recommendedName>
</protein>
<dbReference type="SUPFAM" id="SSF52499">
    <property type="entry name" value="Isochorismatase-like hydrolases"/>
    <property type="match status" value="1"/>
</dbReference>
<reference evidence="3 4" key="1">
    <citation type="journal article" date="2012" name="BMC Genomics">
        <title>Comparative genomics of the white-rot fungi, Phanerochaete carnosa and P. chrysosporium, to elucidate the genetic basis of the distinct wood types they colonize.</title>
        <authorList>
            <person name="Suzuki H."/>
            <person name="MacDonald J."/>
            <person name="Syed K."/>
            <person name="Salamov A."/>
            <person name="Hori C."/>
            <person name="Aerts A."/>
            <person name="Henrissat B."/>
            <person name="Wiebenga A."/>
            <person name="vanKuyk P.A."/>
            <person name="Barry K."/>
            <person name="Lindquist E."/>
            <person name="LaButti K."/>
            <person name="Lapidus A."/>
            <person name="Lucas S."/>
            <person name="Coutinho P."/>
            <person name="Gong Y."/>
            <person name="Samejima M."/>
            <person name="Mahadevan R."/>
            <person name="Abou-Zaid M."/>
            <person name="de Vries R.P."/>
            <person name="Igarashi K."/>
            <person name="Yadav J.S."/>
            <person name="Grigoriev I.V."/>
            <person name="Master E.R."/>
        </authorList>
    </citation>
    <scope>NUCLEOTIDE SEQUENCE [LARGE SCALE GENOMIC DNA]</scope>
    <source>
        <strain evidence="3 4">HHB-10118-sp</strain>
    </source>
</reference>